<protein>
    <recommendedName>
        <fullName evidence="13">Murein biosynthesis integral membrane protein MurJ</fullName>
    </recommendedName>
</protein>
<dbReference type="NCBIfam" id="TIGR01695">
    <property type="entry name" value="murJ_mviN"/>
    <property type="match status" value="1"/>
</dbReference>
<feature type="compositionally biased region" description="Basic and acidic residues" evidence="8">
    <location>
        <begin position="682"/>
        <end position="694"/>
    </location>
</feature>
<evidence type="ECO:0000313" key="11">
    <source>
        <dbReference type="EMBL" id="GAA1745800.1"/>
    </source>
</evidence>
<evidence type="ECO:0000256" key="4">
    <source>
        <dbReference type="ARBA" id="ARBA00022960"/>
    </source>
</evidence>
<dbReference type="InterPro" id="IPR051050">
    <property type="entry name" value="Lipid_II_flippase_MurJ/MviN"/>
</dbReference>
<feature type="transmembrane region" description="Helical" evidence="9">
    <location>
        <begin position="964"/>
        <end position="985"/>
    </location>
</feature>
<proteinExistence type="predicted"/>
<dbReference type="InterPro" id="IPR046112">
    <property type="entry name" value="DUF6049"/>
</dbReference>
<feature type="transmembrane region" description="Helical" evidence="9">
    <location>
        <begin position="812"/>
        <end position="832"/>
    </location>
</feature>
<evidence type="ECO:0000256" key="1">
    <source>
        <dbReference type="ARBA" id="ARBA00004651"/>
    </source>
</evidence>
<name>A0ABP4W7P2_9ACTN</name>
<reference evidence="12" key="1">
    <citation type="journal article" date="2019" name="Int. J. Syst. Evol. Microbiol.">
        <title>The Global Catalogue of Microorganisms (GCM) 10K type strain sequencing project: providing services to taxonomists for standard genome sequencing and annotation.</title>
        <authorList>
            <consortium name="The Broad Institute Genomics Platform"/>
            <consortium name="The Broad Institute Genome Sequencing Center for Infectious Disease"/>
            <person name="Wu L."/>
            <person name="Ma J."/>
        </authorList>
    </citation>
    <scope>NUCLEOTIDE SEQUENCE [LARGE SCALE GENOMIC DNA]</scope>
    <source>
        <strain evidence="12">JCM 13518</strain>
    </source>
</reference>
<feature type="transmembrane region" description="Helical" evidence="9">
    <location>
        <begin position="922"/>
        <end position="943"/>
    </location>
</feature>
<feature type="transmembrane region" description="Helical" evidence="9">
    <location>
        <begin position="637"/>
        <end position="658"/>
    </location>
</feature>
<evidence type="ECO:0000256" key="10">
    <source>
        <dbReference type="SAM" id="SignalP"/>
    </source>
</evidence>
<evidence type="ECO:0000313" key="12">
    <source>
        <dbReference type="Proteomes" id="UP001501057"/>
    </source>
</evidence>
<comment type="subcellular location">
    <subcellularLocation>
        <location evidence="1">Cell membrane</location>
        <topology evidence="1">Multi-pass membrane protein</topology>
    </subcellularLocation>
</comment>
<keyword evidence="10" id="KW-0732">Signal</keyword>
<keyword evidence="7 9" id="KW-0472">Membrane</keyword>
<evidence type="ECO:0000256" key="2">
    <source>
        <dbReference type="ARBA" id="ARBA00022475"/>
    </source>
</evidence>
<keyword evidence="6 9" id="KW-1133">Transmembrane helix</keyword>
<dbReference type="Pfam" id="PF19516">
    <property type="entry name" value="DUF6049"/>
    <property type="match status" value="1"/>
</dbReference>
<feature type="transmembrane region" description="Helical" evidence="9">
    <location>
        <begin position="1124"/>
        <end position="1143"/>
    </location>
</feature>
<dbReference type="EMBL" id="BAAAME010000004">
    <property type="protein sequence ID" value="GAA1745800.1"/>
    <property type="molecule type" value="Genomic_DNA"/>
</dbReference>
<feature type="transmembrane region" description="Helical" evidence="9">
    <location>
        <begin position="885"/>
        <end position="907"/>
    </location>
</feature>
<feature type="signal peptide" evidence="10">
    <location>
        <begin position="1"/>
        <end position="22"/>
    </location>
</feature>
<feature type="region of interest" description="Disordered" evidence="8">
    <location>
        <begin position="663"/>
        <end position="710"/>
    </location>
</feature>
<evidence type="ECO:0000256" key="6">
    <source>
        <dbReference type="ARBA" id="ARBA00022989"/>
    </source>
</evidence>
<keyword evidence="2" id="KW-1003">Cell membrane</keyword>
<feature type="transmembrane region" description="Helical" evidence="9">
    <location>
        <begin position="1058"/>
        <end position="1076"/>
    </location>
</feature>
<evidence type="ECO:0000256" key="9">
    <source>
        <dbReference type="SAM" id="Phobius"/>
    </source>
</evidence>
<feature type="transmembrane region" description="Helical" evidence="9">
    <location>
        <begin position="773"/>
        <end position="792"/>
    </location>
</feature>
<feature type="transmembrane region" description="Helical" evidence="9">
    <location>
        <begin position="1155"/>
        <end position="1175"/>
    </location>
</feature>
<feature type="transmembrane region" description="Helical" evidence="9">
    <location>
        <begin position="852"/>
        <end position="873"/>
    </location>
</feature>
<accession>A0ABP4W7P2</accession>
<feature type="compositionally biased region" description="Pro residues" evidence="8">
    <location>
        <begin position="696"/>
        <end position="708"/>
    </location>
</feature>
<feature type="transmembrane region" description="Helical" evidence="9">
    <location>
        <begin position="1096"/>
        <end position="1117"/>
    </location>
</feature>
<dbReference type="PANTHER" id="PTHR47019">
    <property type="entry name" value="LIPID II FLIPPASE MURJ"/>
    <property type="match status" value="1"/>
</dbReference>
<dbReference type="Pfam" id="PF03023">
    <property type="entry name" value="MurJ"/>
    <property type="match status" value="1"/>
</dbReference>
<feature type="transmembrane region" description="Helical" evidence="9">
    <location>
        <begin position="1187"/>
        <end position="1206"/>
    </location>
</feature>
<dbReference type="PRINTS" id="PR01806">
    <property type="entry name" value="VIRFACTRMVIN"/>
</dbReference>
<dbReference type="InterPro" id="IPR004268">
    <property type="entry name" value="MurJ"/>
</dbReference>
<evidence type="ECO:0000256" key="3">
    <source>
        <dbReference type="ARBA" id="ARBA00022692"/>
    </source>
</evidence>
<dbReference type="PANTHER" id="PTHR47019:SF1">
    <property type="entry name" value="LIPID II FLIPPASE MURJ"/>
    <property type="match status" value="1"/>
</dbReference>
<dbReference type="CDD" id="cd13123">
    <property type="entry name" value="MATE_MurJ_like"/>
    <property type="match status" value="1"/>
</dbReference>
<feature type="chain" id="PRO_5045745255" description="Murein biosynthesis integral membrane protein MurJ" evidence="10">
    <location>
        <begin position="23"/>
        <end position="1263"/>
    </location>
</feature>
<evidence type="ECO:0000256" key="5">
    <source>
        <dbReference type="ARBA" id="ARBA00022984"/>
    </source>
</evidence>
<feature type="transmembrane region" description="Helical" evidence="9">
    <location>
        <begin position="1226"/>
        <end position="1243"/>
    </location>
</feature>
<comment type="caution">
    <text evidence="11">The sequence shown here is derived from an EMBL/GenBank/DDBJ whole genome shotgun (WGS) entry which is preliminary data.</text>
</comment>
<organism evidence="11 12">
    <name type="scientific">Aeromicrobium alkaliterrae</name>
    <dbReference type="NCBI Taxonomy" id="302168"/>
    <lineage>
        <taxon>Bacteria</taxon>
        <taxon>Bacillati</taxon>
        <taxon>Actinomycetota</taxon>
        <taxon>Actinomycetes</taxon>
        <taxon>Propionibacteriales</taxon>
        <taxon>Nocardioidaceae</taxon>
        <taxon>Aeromicrobium</taxon>
    </lineage>
</organism>
<feature type="transmembrane region" description="Helical" evidence="9">
    <location>
        <begin position="1018"/>
        <end position="1038"/>
    </location>
</feature>
<keyword evidence="12" id="KW-1185">Reference proteome</keyword>
<feature type="transmembrane region" description="Helical" evidence="9">
    <location>
        <begin position="732"/>
        <end position="753"/>
    </location>
</feature>
<evidence type="ECO:0000256" key="7">
    <source>
        <dbReference type="ARBA" id="ARBA00023136"/>
    </source>
</evidence>
<keyword evidence="5" id="KW-0573">Peptidoglycan synthesis</keyword>
<dbReference type="Proteomes" id="UP001501057">
    <property type="component" value="Unassembled WGS sequence"/>
</dbReference>
<evidence type="ECO:0008006" key="13">
    <source>
        <dbReference type="Google" id="ProtNLM"/>
    </source>
</evidence>
<gene>
    <name evidence="11" type="ORF">GCM10009710_27310</name>
</gene>
<keyword evidence="3 9" id="KW-0812">Transmembrane</keyword>
<sequence length="1263" mass="130765">MVVAVAVWLLALVVVPLAPAQAADDPNVQVAIDSFSPGRLEPGQPVTIIGTVRNDNEIAWTSAQAYASIARQPDTNRADLVETIAEGTGFSGSRIVDLETIADLGTLEPGESASFSITVPWSELGITAGSGVRTVGVQVLGTAPDGTRSTTPIGRAATVVPVAGQDPPVAIPGTLALTLASPVDLAADGTMTGVDDLVESTSAAGALRRVLDLARSMPVGSASLVVDPQLPDTLSRLTDEDDESPADPDDLALEDSDVERLTTFATDLRSAMSTIPTVLLGYGAPDVTALASTAGGTELTALVSELTAQVVQTQEIPGTPATWVPTGGLSSSVIRLVAGQPLVVDVSDLPDWEERDGSVVTVAGDDAATTALVRRDLSSSLPGTATAATIRQELLAERDFAERDRDEHDDSRADAVVVTPAGWDPGAAWRSADLAGLWNAGLLTPRSLDLTSSPLLPEIPVGAAAPADTAVVDAVRDLQIASSRLSSISTTDAVARDDATLIADLLGLSRRSDPASAIATAQERRAAIEVDLTLPTIEGPPSFLLAGREGQVPVTIDNPTDQAIRVGIRVSSTNPQLQVDDVAPVDVAALSRTTVTIPLDVGQQNTTSLTAQLVTPDGTPIGSVARFNVRSSNTSTIIWIAMGVAGGLLVVAVARRLWRRSRGLGGPRDVAGPGPDAPEDPPFDHDPSAAREVVDPGPPAAEPPPASVPPAVRAVDQVQDASGADVTRASAWMALGTLVSRITGFLRALLLIWAIGTGLNGDIFNNANTVPNALYILVAGGVFNVVLVPQLVRTMRNDEDGGDAYANRVITLGLLVLGFATLVLVLAAPLLVRLVFDSQLFAEGNEGPRSSALLLMYLCVPQVFFYGAFVLVGQILNARGRFGPMMWAPIVNNVVACVALVGYMVMFGREGGSNGFSVGESLVLGIGSTLGIVVQAAVLVPYLRAAGFHYRPRFDFRGVGLGHTLKLGAWTLASIVVNQIAFIVVSRLGTAGNLTGAATGETSSGSAVYNLGYIVSQVPHGVVTVSLATAIMPTLAALAHARDYDRFLSTIAETTRTALFLLVPVAVAIACLGHDLARSISLGAARAGGEAIGNTLVALAPAVVVFSLMFLLIRAFYADEDTRVPFVVQSIVAVTNIAVAVTLTRHVAPEHVAPALGVALSTAYLVGTVCALVWVRRRFGSIVDASLVGFLARLAVTCAGAASAMLLAREALIAIGIDSTRPADAIVRLAVAGVIGAGTYLLGSRLAGMDELRRLGSVVRGRR</sequence>
<keyword evidence="4" id="KW-0133">Cell shape</keyword>
<evidence type="ECO:0000256" key="8">
    <source>
        <dbReference type="SAM" id="MobiDB-lite"/>
    </source>
</evidence>